<comment type="similarity">
    <text evidence="4">Belongs to the PriB family.</text>
</comment>
<dbReference type="RefSeq" id="WP_136862640.1">
    <property type="nucleotide sequence ID" value="NZ_SWCJ01000003.1"/>
</dbReference>
<dbReference type="InterPro" id="IPR023646">
    <property type="entry name" value="Prisomal_replication_PriB"/>
</dbReference>
<dbReference type="OrthoDB" id="9180733at2"/>
<dbReference type="GO" id="GO:0003697">
    <property type="term" value="F:single-stranded DNA binding"/>
    <property type="evidence" value="ECO:0007669"/>
    <property type="project" value="UniProtKB-UniRule"/>
</dbReference>
<organism evidence="5 6">
    <name type="scientific">Ferrimonas aestuarii</name>
    <dbReference type="NCBI Taxonomy" id="2569539"/>
    <lineage>
        <taxon>Bacteria</taxon>
        <taxon>Pseudomonadati</taxon>
        <taxon>Pseudomonadota</taxon>
        <taxon>Gammaproteobacteria</taxon>
        <taxon>Alteromonadales</taxon>
        <taxon>Ferrimonadaceae</taxon>
        <taxon>Ferrimonas</taxon>
    </lineage>
</organism>
<evidence type="ECO:0000256" key="2">
    <source>
        <dbReference type="ARBA" id="ARBA00022705"/>
    </source>
</evidence>
<dbReference type="PIRSF" id="PIRSF003135">
    <property type="entry name" value="Primosomal_n"/>
    <property type="match status" value="1"/>
</dbReference>
<keyword evidence="2 4" id="KW-0235">DNA replication</keyword>
<proteinExistence type="inferred from homology"/>
<evidence type="ECO:0000313" key="5">
    <source>
        <dbReference type="EMBL" id="TKB56838.1"/>
    </source>
</evidence>
<dbReference type="GO" id="GO:0006269">
    <property type="term" value="P:DNA replication, synthesis of primer"/>
    <property type="evidence" value="ECO:0007669"/>
    <property type="project" value="UniProtKB-KW"/>
</dbReference>
<keyword evidence="1 4" id="KW-0639">Primosome</keyword>
<dbReference type="GO" id="GO:1990077">
    <property type="term" value="C:primosome complex"/>
    <property type="evidence" value="ECO:0007669"/>
    <property type="project" value="UniProtKB-UniRule"/>
</dbReference>
<dbReference type="Proteomes" id="UP000305675">
    <property type="component" value="Unassembled WGS sequence"/>
</dbReference>
<keyword evidence="6" id="KW-1185">Reference proteome</keyword>
<dbReference type="InterPro" id="IPR000424">
    <property type="entry name" value="Primosome_PriB/ssb"/>
</dbReference>
<protein>
    <recommendedName>
        <fullName evidence="4">Replication restart protein PriB</fullName>
    </recommendedName>
</protein>
<gene>
    <name evidence="4 5" type="primary">priB</name>
    <name evidence="5" type="ORF">FCL42_06815</name>
</gene>
<keyword evidence="3 4" id="KW-0238">DNA-binding</keyword>
<comment type="function">
    <text evidence="4">Involved in the restart of stalled replication forks, which reloads the replicative helicase on sites other than the origin of replication; the PriA-PriB pathway is the major replication restart pathway. During primosome assembly it facilitates complex formation between PriA and DnaT on DNA; stabilizes PriA on DNA. Stimulates the DNA unwinding activity of PriA helicase.</text>
</comment>
<dbReference type="Pfam" id="PF22657">
    <property type="entry name" value="SSB_1"/>
    <property type="match status" value="1"/>
</dbReference>
<dbReference type="InterPro" id="IPR012340">
    <property type="entry name" value="NA-bd_OB-fold"/>
</dbReference>
<comment type="subunit">
    <text evidence="4">Homodimer. Interacts with PriA and DnaT. Component of the replication restart primosome. Primosome assembly occurs via a 'hand-off' mechanism. PriA binds to replication forks, subsequently PriB then DnaT bind; DnaT then displaces ssDNA to generate the helicase loading substrate.</text>
</comment>
<dbReference type="AlphaFoldDB" id="A0A4U1BRN2"/>
<evidence type="ECO:0000256" key="4">
    <source>
        <dbReference type="HAMAP-Rule" id="MF_00720"/>
    </source>
</evidence>
<accession>A0A4U1BRN2</accession>
<dbReference type="HAMAP" id="MF_00720">
    <property type="entry name" value="PriB"/>
    <property type="match status" value="1"/>
</dbReference>
<evidence type="ECO:0000313" key="6">
    <source>
        <dbReference type="Proteomes" id="UP000305675"/>
    </source>
</evidence>
<dbReference type="PROSITE" id="PS50935">
    <property type="entry name" value="SSB"/>
    <property type="match status" value="1"/>
</dbReference>
<name>A0A4U1BRN2_9GAMM</name>
<dbReference type="SUPFAM" id="SSF50249">
    <property type="entry name" value="Nucleic acid-binding proteins"/>
    <property type="match status" value="1"/>
</dbReference>
<dbReference type="Gene3D" id="2.40.50.140">
    <property type="entry name" value="Nucleic acid-binding proteins"/>
    <property type="match status" value="1"/>
</dbReference>
<evidence type="ECO:0000256" key="1">
    <source>
        <dbReference type="ARBA" id="ARBA00022515"/>
    </source>
</evidence>
<comment type="caution">
    <text evidence="5">The sequence shown here is derived from an EMBL/GenBank/DDBJ whole genome shotgun (WGS) entry which is preliminary data.</text>
</comment>
<reference evidence="5 6" key="1">
    <citation type="submission" date="2019-04" db="EMBL/GenBank/DDBJ databases">
        <authorList>
            <person name="Hwang J.C."/>
        </authorList>
    </citation>
    <scope>NUCLEOTIDE SEQUENCE [LARGE SCALE GENOMIC DNA]</scope>
    <source>
        <strain evidence="5 6">IMCC35002</strain>
    </source>
</reference>
<dbReference type="NCBIfam" id="TIGR04418">
    <property type="entry name" value="PriB_gamma"/>
    <property type="match status" value="1"/>
</dbReference>
<dbReference type="EMBL" id="SWCJ01000003">
    <property type="protein sequence ID" value="TKB56838.1"/>
    <property type="molecule type" value="Genomic_DNA"/>
</dbReference>
<sequence>MNTNRLVLSGTVLRPPKKATGINGIPHGYFILEHRSMQQEAGLNRPVYCRIQVVVSGQQSQPLLDNLDSGHAIQVAGFLAWQQGRNGQSRLILHADSIEPIS</sequence>
<evidence type="ECO:0000256" key="3">
    <source>
        <dbReference type="ARBA" id="ARBA00023125"/>
    </source>
</evidence>